<evidence type="ECO:0000259" key="1">
    <source>
        <dbReference type="PROSITE" id="PS51736"/>
    </source>
</evidence>
<dbReference type="RefSeq" id="WP_367245873.1">
    <property type="nucleotide sequence ID" value="NZ_JBAGNM010000003.1"/>
</dbReference>
<keyword evidence="4" id="KW-1185">Reference proteome</keyword>
<name>A0ABV3NAE2_9ACTO</name>
<feature type="domain" description="Recombinase" evidence="2">
    <location>
        <begin position="170"/>
        <end position="293"/>
    </location>
</feature>
<dbReference type="PANTHER" id="PTHR30461">
    <property type="entry name" value="DNA-INVERTASE FROM LAMBDOID PROPHAGE"/>
    <property type="match status" value="1"/>
</dbReference>
<dbReference type="PROSITE" id="PS51737">
    <property type="entry name" value="RECOMBINASE_DNA_BIND"/>
    <property type="match status" value="1"/>
</dbReference>
<accession>A0ABV3NAE2</accession>
<dbReference type="CDD" id="cd00338">
    <property type="entry name" value="Ser_Recombinase"/>
    <property type="match status" value="1"/>
</dbReference>
<dbReference type="Pfam" id="PF07508">
    <property type="entry name" value="Recombinase"/>
    <property type="match status" value="1"/>
</dbReference>
<sequence length="409" mass="46355">MITRHTASRQPRLARVAAYCRVSTENDHSFKSLSAQVSYYNQIIGATPGWVFAGVYADNGITGTSTRHREQFNQLMRDARAGKIDIILTKSISRFARNTVDLLATVRELKTLGVEVRFERENIHSLSSDGELLLTLLASFAQEESRSISENVKWSIRKRYEQGITNSHRIYGYTSRGGQLVINDDEAAIIRRIFNDYLAGTSPEKIADRLNSEGYRSREGGPFLGSVIRTWLENPRYAGNEMLQATYCADPRGKRIPNDGVLPRYWVQGANPPIISEETWELTQAELARRRASGGRALTPTGGTGALTHRVYCSQCGRRFHRRTKTRRHVSYKFWWCETATRGKGNPCHAPQVRETELRRAITCVLDLDKWDNNAVLEQVRTITINPHRQAVVALEDDRTLTITLGEEN</sequence>
<dbReference type="PANTHER" id="PTHR30461:SF23">
    <property type="entry name" value="DNA RECOMBINASE-RELATED"/>
    <property type="match status" value="1"/>
</dbReference>
<protein>
    <submittedName>
        <fullName evidence="3">Recombinase family protein</fullName>
    </submittedName>
</protein>
<comment type="caution">
    <text evidence="3">The sequence shown here is derived from an EMBL/GenBank/DDBJ whole genome shotgun (WGS) entry which is preliminary data.</text>
</comment>
<evidence type="ECO:0000313" key="4">
    <source>
        <dbReference type="Proteomes" id="UP001555100"/>
    </source>
</evidence>
<evidence type="ECO:0000313" key="3">
    <source>
        <dbReference type="EMBL" id="MEW6954179.1"/>
    </source>
</evidence>
<dbReference type="Gene3D" id="3.40.50.1390">
    <property type="entry name" value="Resolvase, N-terminal catalytic domain"/>
    <property type="match status" value="1"/>
</dbReference>
<dbReference type="InterPro" id="IPR006119">
    <property type="entry name" value="Resolv_N"/>
</dbReference>
<gene>
    <name evidence="3" type="ORF">V3M73_03980</name>
</gene>
<dbReference type="EMBL" id="JBAGNM010000003">
    <property type="protein sequence ID" value="MEW6954179.1"/>
    <property type="molecule type" value="Genomic_DNA"/>
</dbReference>
<dbReference type="InterPro" id="IPR050639">
    <property type="entry name" value="SSR_resolvase"/>
</dbReference>
<proteinExistence type="predicted"/>
<dbReference type="SUPFAM" id="SSF53041">
    <property type="entry name" value="Resolvase-like"/>
    <property type="match status" value="1"/>
</dbReference>
<dbReference type="SMART" id="SM00857">
    <property type="entry name" value="Resolvase"/>
    <property type="match status" value="1"/>
</dbReference>
<dbReference type="Proteomes" id="UP001555100">
    <property type="component" value="Unassembled WGS sequence"/>
</dbReference>
<reference evidence="3 4" key="1">
    <citation type="submission" date="2024-01" db="EMBL/GenBank/DDBJ databases">
        <title>Genomic analysis and antimicrobial resistance profiles of Trueperella pyogenes isolated from domestic and wild animals.</title>
        <authorList>
            <person name="Magossi G."/>
            <person name="Gzyl K.E."/>
            <person name="Holman D.B."/>
            <person name="Amat S."/>
        </authorList>
    </citation>
    <scope>NUCLEOTIDE SEQUENCE [LARGE SCALE GENOMIC DNA]</scope>
    <source>
        <strain evidence="3 4">1494</strain>
    </source>
</reference>
<feature type="domain" description="Resolvase/invertase-type recombinase catalytic" evidence="1">
    <location>
        <begin position="15"/>
        <end position="163"/>
    </location>
</feature>
<dbReference type="InterPro" id="IPR036162">
    <property type="entry name" value="Resolvase-like_N_sf"/>
</dbReference>
<dbReference type="PROSITE" id="PS51736">
    <property type="entry name" value="RECOMBINASES_3"/>
    <property type="match status" value="1"/>
</dbReference>
<organism evidence="3 4">
    <name type="scientific">Trueperella pyogenes</name>
    <dbReference type="NCBI Taxonomy" id="1661"/>
    <lineage>
        <taxon>Bacteria</taxon>
        <taxon>Bacillati</taxon>
        <taxon>Actinomycetota</taxon>
        <taxon>Actinomycetes</taxon>
        <taxon>Actinomycetales</taxon>
        <taxon>Actinomycetaceae</taxon>
        <taxon>Trueperella</taxon>
    </lineage>
</organism>
<evidence type="ECO:0000259" key="2">
    <source>
        <dbReference type="PROSITE" id="PS51737"/>
    </source>
</evidence>
<dbReference type="InterPro" id="IPR011109">
    <property type="entry name" value="DNA_bind_recombinase_dom"/>
</dbReference>
<dbReference type="Gene3D" id="3.90.1750.20">
    <property type="entry name" value="Putative Large Serine Recombinase, Chain B, Domain 2"/>
    <property type="match status" value="1"/>
</dbReference>
<dbReference type="InterPro" id="IPR038109">
    <property type="entry name" value="DNA_bind_recomb_sf"/>
</dbReference>
<dbReference type="Pfam" id="PF00239">
    <property type="entry name" value="Resolvase"/>
    <property type="match status" value="1"/>
</dbReference>
<dbReference type="Pfam" id="PF13408">
    <property type="entry name" value="Zn_ribbon_recom"/>
    <property type="match status" value="1"/>
</dbReference>
<dbReference type="InterPro" id="IPR025827">
    <property type="entry name" value="Zn_ribbon_recom_dom"/>
</dbReference>